<reference evidence="3" key="1">
    <citation type="submission" date="2024-07" db="EMBL/GenBank/DDBJ databases">
        <title>Two chromosome-level genome assemblies of Korean endemic species Abeliophyllum distichum and Forsythia ovata (Oleaceae).</title>
        <authorList>
            <person name="Jang H."/>
        </authorList>
    </citation>
    <scope>NUCLEOTIDE SEQUENCE [LARGE SCALE GENOMIC DNA]</scope>
</reference>
<evidence type="ECO:0000313" key="3">
    <source>
        <dbReference type="Proteomes" id="UP001604336"/>
    </source>
</evidence>
<comment type="caution">
    <text evidence="2">The sequence shown here is derived from an EMBL/GenBank/DDBJ whole genome shotgun (WGS) entry which is preliminary data.</text>
</comment>
<protein>
    <submittedName>
        <fullName evidence="2">Uncharacterized protein</fullName>
    </submittedName>
</protein>
<accession>A0ABD1SBN1</accession>
<name>A0ABD1SBN1_9LAMI</name>
<dbReference type="AlphaFoldDB" id="A0ABD1SBN1"/>
<proteinExistence type="predicted"/>
<gene>
    <name evidence="2" type="ORF">Adt_23416</name>
</gene>
<dbReference type="EMBL" id="JBFOLK010000007">
    <property type="protein sequence ID" value="KAL2497866.1"/>
    <property type="molecule type" value="Genomic_DNA"/>
</dbReference>
<dbReference type="Proteomes" id="UP001604336">
    <property type="component" value="Unassembled WGS sequence"/>
</dbReference>
<organism evidence="2 3">
    <name type="scientific">Abeliophyllum distichum</name>
    <dbReference type="NCBI Taxonomy" id="126358"/>
    <lineage>
        <taxon>Eukaryota</taxon>
        <taxon>Viridiplantae</taxon>
        <taxon>Streptophyta</taxon>
        <taxon>Embryophyta</taxon>
        <taxon>Tracheophyta</taxon>
        <taxon>Spermatophyta</taxon>
        <taxon>Magnoliopsida</taxon>
        <taxon>eudicotyledons</taxon>
        <taxon>Gunneridae</taxon>
        <taxon>Pentapetalae</taxon>
        <taxon>asterids</taxon>
        <taxon>lamiids</taxon>
        <taxon>Lamiales</taxon>
        <taxon>Oleaceae</taxon>
        <taxon>Forsythieae</taxon>
        <taxon>Abeliophyllum</taxon>
    </lineage>
</organism>
<sequence>MSTHPSKPPDIAPNVLAQPSPVIPNQNTIPLHQNSSPTLPICLQSAATLGFSPSVAAAPINGGLVAGQSPFEVPHIAVHIDGSDAFQHLEPAHLTSGQTRATLPAPSGPLDTFSSPPISEAPCSASLTTSQLLVPTVD</sequence>
<feature type="region of interest" description="Disordered" evidence="1">
    <location>
        <begin position="93"/>
        <end position="118"/>
    </location>
</feature>
<keyword evidence="3" id="KW-1185">Reference proteome</keyword>
<evidence type="ECO:0000313" key="2">
    <source>
        <dbReference type="EMBL" id="KAL2497866.1"/>
    </source>
</evidence>
<evidence type="ECO:0000256" key="1">
    <source>
        <dbReference type="SAM" id="MobiDB-lite"/>
    </source>
</evidence>